<evidence type="ECO:0000256" key="4">
    <source>
        <dbReference type="ARBA" id="ARBA00022884"/>
    </source>
</evidence>
<dbReference type="PANTHER" id="PTHR31699:SF1">
    <property type="entry name" value="U8 SNORNA-DECAPPING ENZYME"/>
    <property type="match status" value="1"/>
</dbReference>
<comment type="cofactor">
    <cofactor evidence="1">
        <name>Co(2+)</name>
        <dbReference type="ChEBI" id="CHEBI:48828"/>
    </cofactor>
</comment>
<dbReference type="Gene3D" id="3.90.79.10">
    <property type="entry name" value="Nucleoside Triphosphate Pyrophosphohydrolase"/>
    <property type="match status" value="1"/>
</dbReference>
<evidence type="ECO:0000256" key="16">
    <source>
        <dbReference type="ARBA" id="ARBA00048945"/>
    </source>
</evidence>
<dbReference type="EC" id="3.6.1.64" evidence="8"/>
<evidence type="ECO:0000259" key="17">
    <source>
        <dbReference type="PROSITE" id="PS51462"/>
    </source>
</evidence>
<evidence type="ECO:0000256" key="3">
    <source>
        <dbReference type="ARBA" id="ARBA00004642"/>
    </source>
</evidence>
<evidence type="ECO:0000256" key="7">
    <source>
        <dbReference type="ARBA" id="ARBA00038173"/>
    </source>
</evidence>
<dbReference type="GO" id="GO:0005730">
    <property type="term" value="C:nucleolus"/>
    <property type="evidence" value="ECO:0007669"/>
    <property type="project" value="UniProtKB-SubCell"/>
</dbReference>
<dbReference type="PROSITE" id="PS51462">
    <property type="entry name" value="NUDIX"/>
    <property type="match status" value="1"/>
</dbReference>
<keyword evidence="5" id="KW-0546">Nucleotide metabolism</keyword>
<keyword evidence="6" id="KW-0539">Nucleus</keyword>
<dbReference type="GO" id="GO:0140933">
    <property type="term" value="F:5'-(N(7)-methylguanosine 5'-triphospho)-[mRNA] hydrolase activity"/>
    <property type="evidence" value="ECO:0007669"/>
    <property type="project" value="UniProtKB-EC"/>
</dbReference>
<comment type="catalytic activity">
    <reaction evidence="15">
        <text>IDP + H2O = IMP + phosphate + H(+)</text>
        <dbReference type="Rhea" id="RHEA:35207"/>
        <dbReference type="ChEBI" id="CHEBI:15377"/>
        <dbReference type="ChEBI" id="CHEBI:15378"/>
        <dbReference type="ChEBI" id="CHEBI:43474"/>
        <dbReference type="ChEBI" id="CHEBI:58053"/>
        <dbReference type="ChEBI" id="CHEBI:58280"/>
        <dbReference type="EC" id="3.6.1.64"/>
    </reaction>
    <physiologicalReaction direction="left-to-right" evidence="15">
        <dbReference type="Rhea" id="RHEA:35208"/>
    </physiologicalReaction>
</comment>
<evidence type="ECO:0000256" key="9">
    <source>
        <dbReference type="ARBA" id="ARBA00039871"/>
    </source>
</evidence>
<evidence type="ECO:0000256" key="8">
    <source>
        <dbReference type="ARBA" id="ARBA00038899"/>
    </source>
</evidence>
<dbReference type="SUPFAM" id="SSF55811">
    <property type="entry name" value="Nudix"/>
    <property type="match status" value="1"/>
</dbReference>
<evidence type="ECO:0000256" key="12">
    <source>
        <dbReference type="ARBA" id="ARBA00042015"/>
    </source>
</evidence>
<dbReference type="Proteomes" id="UP001591681">
    <property type="component" value="Unassembled WGS sequence"/>
</dbReference>
<reference evidence="18 19" key="1">
    <citation type="submission" date="2024-09" db="EMBL/GenBank/DDBJ databases">
        <title>A chromosome-level genome assembly of Gray's grenadier anchovy, Coilia grayii.</title>
        <authorList>
            <person name="Fu Z."/>
        </authorList>
    </citation>
    <scope>NUCLEOTIDE SEQUENCE [LARGE SCALE GENOMIC DNA]</scope>
    <source>
        <strain evidence="18">G4</strain>
        <tissue evidence="18">Muscle</tissue>
    </source>
</reference>
<proteinExistence type="inferred from homology"/>
<name>A0ABD1KXQ4_9TELE</name>
<evidence type="ECO:0000256" key="5">
    <source>
        <dbReference type="ARBA" id="ARBA00023080"/>
    </source>
</evidence>
<dbReference type="GO" id="GO:0005654">
    <property type="term" value="C:nucleoplasm"/>
    <property type="evidence" value="ECO:0007669"/>
    <property type="project" value="UniProtKB-SubCell"/>
</dbReference>
<dbReference type="InterPro" id="IPR015797">
    <property type="entry name" value="NUDIX_hydrolase-like_dom_sf"/>
</dbReference>
<evidence type="ECO:0000313" key="18">
    <source>
        <dbReference type="EMBL" id="KAL2103946.1"/>
    </source>
</evidence>
<dbReference type="AlphaFoldDB" id="A0ABD1KXQ4"/>
<dbReference type="GO" id="GO:0003723">
    <property type="term" value="F:RNA binding"/>
    <property type="evidence" value="ECO:0007669"/>
    <property type="project" value="UniProtKB-KW"/>
</dbReference>
<evidence type="ECO:0000256" key="13">
    <source>
        <dbReference type="ARBA" id="ARBA00043162"/>
    </source>
</evidence>
<dbReference type="Pfam" id="PF22327">
    <property type="entry name" value="Nudt16-like"/>
    <property type="match status" value="1"/>
</dbReference>
<keyword evidence="4" id="KW-0694">RNA-binding</keyword>
<dbReference type="InterPro" id="IPR000086">
    <property type="entry name" value="NUDIX_hydrolase_dom"/>
</dbReference>
<evidence type="ECO:0000256" key="14">
    <source>
        <dbReference type="ARBA" id="ARBA00047661"/>
    </source>
</evidence>
<comment type="catalytic activity">
    <reaction evidence="14">
        <text>a 5'-end (N(7)-methyl 5'-triphosphoguanosine)-ribonucleoside in mRNA + H2O = N(7)-methyl-GDP + a 5'-end phospho-ribonucleoside in mRNA + 2 H(+)</text>
        <dbReference type="Rhea" id="RHEA:67484"/>
        <dbReference type="Rhea" id="RHEA-COMP:15692"/>
        <dbReference type="Rhea" id="RHEA-COMP:17167"/>
        <dbReference type="ChEBI" id="CHEBI:15377"/>
        <dbReference type="ChEBI" id="CHEBI:15378"/>
        <dbReference type="ChEBI" id="CHEBI:63714"/>
        <dbReference type="ChEBI" id="CHEBI:138282"/>
        <dbReference type="ChEBI" id="CHEBI:156461"/>
        <dbReference type="EC" id="3.6.1.62"/>
    </reaction>
    <physiologicalReaction direction="left-to-right" evidence="14">
        <dbReference type="Rhea" id="RHEA:67485"/>
    </physiologicalReaction>
</comment>
<dbReference type="CDD" id="cd18869">
    <property type="entry name" value="NUDIX_U8_SnoRNA_DE_Nudt16"/>
    <property type="match status" value="1"/>
</dbReference>
<evidence type="ECO:0000256" key="2">
    <source>
        <dbReference type="ARBA" id="ARBA00004604"/>
    </source>
</evidence>
<comment type="caution">
    <text evidence="18">The sequence shown here is derived from an EMBL/GenBank/DDBJ whole genome shotgun (WGS) entry which is preliminary data.</text>
</comment>
<gene>
    <name evidence="18" type="ORF">ACEWY4_000814</name>
</gene>
<comment type="catalytic activity">
    <reaction evidence="16">
        <text>dIDP + H2O = dIMP + phosphate + H(+)</text>
        <dbReference type="Rhea" id="RHEA:35211"/>
        <dbReference type="ChEBI" id="CHEBI:15377"/>
        <dbReference type="ChEBI" id="CHEBI:15378"/>
        <dbReference type="ChEBI" id="CHEBI:43474"/>
        <dbReference type="ChEBI" id="CHEBI:61194"/>
        <dbReference type="ChEBI" id="CHEBI:62286"/>
        <dbReference type="EC" id="3.6.1.64"/>
    </reaction>
    <physiologicalReaction direction="left-to-right" evidence="16">
        <dbReference type="Rhea" id="RHEA:35212"/>
    </physiologicalReaction>
</comment>
<evidence type="ECO:0000256" key="6">
    <source>
        <dbReference type="ARBA" id="ARBA00023242"/>
    </source>
</evidence>
<sequence length="278" mass="31254">MHLHRHPCRSEDGRRASHWLMGLYPRPMHNNHWILLPYKRFRFRVPMLSVFRHFTLPHLLYSPKQTCLSTAAVMATQTCVTTASISKEETLSLAGHRHACHVMLYANTKAKLFGRTPIKHIVLMQMRFDGLLGFPGGLVDPSAESLEAGLSRELKEELGVAVPVSPEDHVVSCHAPSCPTLITHFYVKKMEESEIKEVERAAVTMATDHGLEVMGMVRVPLYFLKKGGGLPSFLSHSFIGNSRSQLLSALQQFSLLSQGELDEAVRQADQLRQRPNLP</sequence>
<dbReference type="InterPro" id="IPR054754">
    <property type="entry name" value="NudT16"/>
</dbReference>
<accession>A0ABD1KXQ4</accession>
<dbReference type="PANTHER" id="PTHR31699">
    <property type="entry name" value="NUDIX T16 FAMILY MEMBER"/>
    <property type="match status" value="1"/>
</dbReference>
<protein>
    <recommendedName>
        <fullName evidence="9">U8 snoRNA-decapping enzyme</fullName>
        <ecNumber evidence="8">3.6.1.64</ecNumber>
    </recommendedName>
    <alternativeName>
        <fullName evidence="12">IDP phosphatase</fullName>
    </alternativeName>
    <alternativeName>
        <fullName evidence="10">Inosine diphosphate phosphatase</fullName>
    </alternativeName>
    <alternativeName>
        <fullName evidence="11">Nucleoside diphosphate-linked moiety X motif 16</fullName>
    </alternativeName>
    <alternativeName>
        <fullName evidence="13">m7GpppN-mRNA hydrolase</fullName>
    </alternativeName>
</protein>
<dbReference type="GO" id="GO:0009117">
    <property type="term" value="P:nucleotide metabolic process"/>
    <property type="evidence" value="ECO:0007669"/>
    <property type="project" value="UniProtKB-KW"/>
</dbReference>
<organism evidence="18 19">
    <name type="scientific">Coilia grayii</name>
    <name type="common">Gray's grenadier anchovy</name>
    <dbReference type="NCBI Taxonomy" id="363190"/>
    <lineage>
        <taxon>Eukaryota</taxon>
        <taxon>Metazoa</taxon>
        <taxon>Chordata</taxon>
        <taxon>Craniata</taxon>
        <taxon>Vertebrata</taxon>
        <taxon>Euteleostomi</taxon>
        <taxon>Actinopterygii</taxon>
        <taxon>Neopterygii</taxon>
        <taxon>Teleostei</taxon>
        <taxon>Clupei</taxon>
        <taxon>Clupeiformes</taxon>
        <taxon>Clupeoidei</taxon>
        <taxon>Engraulidae</taxon>
        <taxon>Coilinae</taxon>
        <taxon>Coilia</taxon>
    </lineage>
</organism>
<comment type="subcellular location">
    <subcellularLocation>
        <location evidence="2">Nucleus</location>
        <location evidence="2">Nucleolus</location>
    </subcellularLocation>
    <subcellularLocation>
        <location evidence="3">Nucleus</location>
        <location evidence="3">Nucleoplasm</location>
    </subcellularLocation>
</comment>
<dbReference type="FunFam" id="3.90.79.10:FF:000101">
    <property type="entry name" value="U8 snoRNA-decapping enzyme"/>
    <property type="match status" value="1"/>
</dbReference>
<evidence type="ECO:0000256" key="11">
    <source>
        <dbReference type="ARBA" id="ARBA00041656"/>
    </source>
</evidence>
<dbReference type="EMBL" id="JBHFQA010000001">
    <property type="protein sequence ID" value="KAL2103946.1"/>
    <property type="molecule type" value="Genomic_DNA"/>
</dbReference>
<evidence type="ECO:0000256" key="10">
    <source>
        <dbReference type="ARBA" id="ARBA00041450"/>
    </source>
</evidence>
<dbReference type="GO" id="GO:1990003">
    <property type="term" value="F:IDP phosphatase activity"/>
    <property type="evidence" value="ECO:0007669"/>
    <property type="project" value="UniProtKB-EC"/>
</dbReference>
<evidence type="ECO:0000256" key="15">
    <source>
        <dbReference type="ARBA" id="ARBA00047875"/>
    </source>
</evidence>
<evidence type="ECO:0000256" key="1">
    <source>
        <dbReference type="ARBA" id="ARBA00001941"/>
    </source>
</evidence>
<keyword evidence="19" id="KW-1185">Reference proteome</keyword>
<feature type="domain" description="Nudix hydrolase" evidence="17">
    <location>
        <begin position="95"/>
        <end position="248"/>
    </location>
</feature>
<evidence type="ECO:0000313" key="19">
    <source>
        <dbReference type="Proteomes" id="UP001591681"/>
    </source>
</evidence>
<comment type="similarity">
    <text evidence="7">Belongs to the Nudix hydrolase family. NUDT16 subfamily.</text>
</comment>